<dbReference type="PANTHER" id="PTHR34448:SF1">
    <property type="entry name" value="BLL6088 PROTEIN"/>
    <property type="match status" value="1"/>
</dbReference>
<protein>
    <recommendedName>
        <fullName evidence="4">Leucyl aminopeptidase</fullName>
    </recommendedName>
</protein>
<dbReference type="eggNOG" id="arCOG01890">
    <property type="taxonomic scope" value="Archaea"/>
</dbReference>
<evidence type="ECO:0000256" key="1">
    <source>
        <dbReference type="ARBA" id="ARBA00022723"/>
    </source>
</evidence>
<dbReference type="KEGG" id="mpd:MCP_1393"/>
<dbReference type="InParanoid" id="D1YYE3"/>
<accession>D1YYE3</accession>
<dbReference type="InterPro" id="IPR052170">
    <property type="entry name" value="M29_Exopeptidase"/>
</dbReference>
<dbReference type="PANTHER" id="PTHR34448">
    <property type="entry name" value="AMINOPEPTIDASE"/>
    <property type="match status" value="1"/>
</dbReference>
<evidence type="ECO:0008006" key="4">
    <source>
        <dbReference type="Google" id="ProtNLM"/>
    </source>
</evidence>
<evidence type="ECO:0000313" key="2">
    <source>
        <dbReference type="EMBL" id="BAI61465.1"/>
    </source>
</evidence>
<dbReference type="GO" id="GO:0046872">
    <property type="term" value="F:metal ion binding"/>
    <property type="evidence" value="ECO:0007669"/>
    <property type="project" value="UniProtKB-KW"/>
</dbReference>
<organism evidence="2 3">
    <name type="scientific">Methanocella paludicola (strain DSM 17711 / JCM 13418 / NBRC 101707 / SANAE)</name>
    <dbReference type="NCBI Taxonomy" id="304371"/>
    <lineage>
        <taxon>Archaea</taxon>
        <taxon>Methanobacteriati</taxon>
        <taxon>Methanobacteriota</taxon>
        <taxon>Stenosarchaea group</taxon>
        <taxon>Methanomicrobia</taxon>
        <taxon>Methanocellales</taxon>
        <taxon>Methanocellaceae</taxon>
        <taxon>Methanocella</taxon>
    </lineage>
</organism>
<evidence type="ECO:0000313" key="3">
    <source>
        <dbReference type="Proteomes" id="UP000001882"/>
    </source>
</evidence>
<dbReference type="OrthoDB" id="371826at2157"/>
<dbReference type="GO" id="GO:0006508">
    <property type="term" value="P:proteolysis"/>
    <property type="evidence" value="ECO:0007669"/>
    <property type="project" value="InterPro"/>
</dbReference>
<dbReference type="EMBL" id="AP011532">
    <property type="protein sequence ID" value="BAI61465.1"/>
    <property type="molecule type" value="Genomic_DNA"/>
</dbReference>
<gene>
    <name evidence="2" type="ordered locus">MCP_1393</name>
</gene>
<dbReference type="GO" id="GO:0004177">
    <property type="term" value="F:aminopeptidase activity"/>
    <property type="evidence" value="ECO:0007669"/>
    <property type="project" value="InterPro"/>
</dbReference>
<reference evidence="3" key="3">
    <citation type="journal article" date="2011" name="PLoS ONE">
        <title>Genome sequence of a mesophilic hydrogenotrophic methanogen Methanocella paludicola, the first cultivated representative of the order Methanocellales.</title>
        <authorList>
            <person name="Sakai S."/>
            <person name="Takaki Y."/>
            <person name="Shimamura S."/>
            <person name="Sekine M."/>
            <person name="Tajima T."/>
            <person name="Kosugi H."/>
            <person name="Ichikawa N."/>
            <person name="Tasumi E."/>
            <person name="Hiraki A.T."/>
            <person name="Shimizu A."/>
            <person name="Kato Y."/>
            <person name="Nishiko R."/>
            <person name="Mori K."/>
            <person name="Fujita N."/>
            <person name="Imachi H."/>
            <person name="Takai K."/>
        </authorList>
    </citation>
    <scope>NUCLEOTIDE SEQUENCE [LARGE SCALE GENOMIC DNA]</scope>
    <source>
        <strain evidence="3">DSM 17711 / JCM 13418 / NBRC 101707 / SANAE</strain>
    </source>
</reference>
<reference evidence="2 3" key="2">
    <citation type="journal article" date="2008" name="Int. J. Syst. Evol. Microbiol.">
        <title>Methanocella paludicola gen. nov., sp. nov., a methane-producing archaeon, the first isolate of the lineage 'Rice Cluster I', and proposal of the new archaeal order Methanocellales ord. nov.</title>
        <authorList>
            <person name="Sakai S."/>
            <person name="Imachi H."/>
            <person name="Hanada S."/>
            <person name="Ohashi A."/>
            <person name="Harada H."/>
            <person name="Kamagata Y."/>
        </authorList>
    </citation>
    <scope>NUCLEOTIDE SEQUENCE [LARGE SCALE GENOMIC DNA]</scope>
    <source>
        <strain evidence="3">DSM 17711 / JCM 13418 / NBRC 101707 / SANAE</strain>
    </source>
</reference>
<proteinExistence type="predicted"/>
<dbReference type="Pfam" id="PF26233">
    <property type="entry name" value="NicX"/>
    <property type="match status" value="1"/>
</dbReference>
<dbReference type="SUPFAM" id="SSF144052">
    <property type="entry name" value="Thermophilic metalloprotease-like"/>
    <property type="match status" value="1"/>
</dbReference>
<dbReference type="RefSeq" id="WP_012900144.1">
    <property type="nucleotide sequence ID" value="NC_013665.1"/>
</dbReference>
<keyword evidence="3" id="KW-1185">Reference proteome</keyword>
<reference evidence="2 3" key="1">
    <citation type="journal article" date="2007" name="Appl. Environ. Microbiol.">
        <title>Isolation of key methanogens for global methane emission from rice paddy fields: a novel isolate affiliated with the clone cluster rice cluster I.</title>
        <authorList>
            <person name="Sakai S."/>
            <person name="Imachi H."/>
            <person name="Sekiguchi Y."/>
            <person name="Ohashi A."/>
            <person name="Harada H."/>
            <person name="Kamagata Y."/>
        </authorList>
    </citation>
    <scope>NUCLEOTIDE SEQUENCE [LARGE SCALE GENOMIC DNA]</scope>
    <source>
        <strain evidence="3">DSM 17711 / JCM 13418 / NBRC 101707 / SANAE</strain>
    </source>
</reference>
<dbReference type="Proteomes" id="UP000001882">
    <property type="component" value="Chromosome"/>
</dbReference>
<sequence length="328" mass="35116">MYPGAYTSKLATVADVSGRIIKDCMGVKPGESVLVITDSLRKDLGVPIYQAALAAGNDAIYLEMRPRTINGEEPPLVVADAMYHADVIIAITKVSLSHTQAKIRAVKHGARIATMPFGARSTDFVMGIFTGGGMTVDYRRMDENIRHLAGHLNGTSEARITTEKGTDIRVEYGGREFHTDSGIAHKPGDFTNLPAGEVYVAPVNAEGIIVVDVTMGRLGKLKSPLRIEVKGGMAYSIKGERAEELEKILAGFGPKAMNLAEFGIGMNPAARICGLLLEDEKVAHTVHFALGSNAAFGGDVSVPLHMDGVVDNPSIWVDGNILDIDKYL</sequence>
<dbReference type="AlphaFoldDB" id="D1YYE3"/>
<keyword evidence="1" id="KW-0479">Metal-binding</keyword>
<dbReference type="GeneID" id="8681355"/>
<dbReference type="InterPro" id="IPR058739">
    <property type="entry name" value="NicX"/>
</dbReference>
<name>D1YYE3_METPS</name>